<evidence type="ECO:0000313" key="2">
    <source>
        <dbReference type="EMBL" id="MFD0949206.1"/>
    </source>
</evidence>
<proteinExistence type="inferred from homology"/>
<dbReference type="SUPFAM" id="SSF75169">
    <property type="entry name" value="DsrEFH-like"/>
    <property type="match status" value="1"/>
</dbReference>
<dbReference type="RefSeq" id="WP_379068604.1">
    <property type="nucleotide sequence ID" value="NZ_JBHTIT010000001.1"/>
</dbReference>
<dbReference type="InterPro" id="IPR003787">
    <property type="entry name" value="Sulphur_relay_DsrE/F-like"/>
</dbReference>
<accession>A0ABW3HH78</accession>
<dbReference type="EMBL" id="JBHTIT010000001">
    <property type="protein sequence ID" value="MFD0949206.1"/>
    <property type="molecule type" value="Genomic_DNA"/>
</dbReference>
<keyword evidence="3" id="KW-1185">Reference proteome</keyword>
<evidence type="ECO:0000313" key="3">
    <source>
        <dbReference type="Proteomes" id="UP001597044"/>
    </source>
</evidence>
<protein>
    <submittedName>
        <fullName evidence="2">DsrE family protein</fullName>
    </submittedName>
</protein>
<dbReference type="InterPro" id="IPR027396">
    <property type="entry name" value="DsrEFH-like"/>
</dbReference>
<comment type="caution">
    <text evidence="2">The sequence shown here is derived from an EMBL/GenBank/DDBJ whole genome shotgun (WGS) entry which is preliminary data.</text>
</comment>
<dbReference type="PANTHER" id="PTHR38780:SF1">
    <property type="entry name" value="PROTEIN TUSC"/>
    <property type="match status" value="1"/>
</dbReference>
<dbReference type="PANTHER" id="PTHR38780">
    <property type="entry name" value="PROTEIN TUSC"/>
    <property type="match status" value="1"/>
</dbReference>
<dbReference type="InterPro" id="IPR017462">
    <property type="entry name" value="Sulphur_relay_TusC/DsrF"/>
</dbReference>
<gene>
    <name evidence="2" type="ORF">ACFQ0F_02180</name>
</gene>
<organism evidence="2 3">
    <name type="scientific">Paraperlucidibaca wandonensis</name>
    <dbReference type="NCBI Taxonomy" id="1268273"/>
    <lineage>
        <taxon>Bacteria</taxon>
        <taxon>Pseudomonadati</taxon>
        <taxon>Pseudomonadota</taxon>
        <taxon>Gammaproteobacteria</taxon>
        <taxon>Moraxellales</taxon>
        <taxon>Moraxellaceae</taxon>
        <taxon>Paraperlucidibaca</taxon>
    </lineage>
</organism>
<dbReference type="Gene3D" id="3.40.1260.10">
    <property type="entry name" value="DsrEFH-like"/>
    <property type="match status" value="1"/>
</dbReference>
<dbReference type="Pfam" id="PF02635">
    <property type="entry name" value="DsrE"/>
    <property type="match status" value="1"/>
</dbReference>
<name>A0ABW3HH78_9GAMM</name>
<comment type="similarity">
    <text evidence="1">Belongs to the DsrF/TusC family.</text>
</comment>
<evidence type="ECO:0000256" key="1">
    <source>
        <dbReference type="ARBA" id="ARBA00005996"/>
    </source>
</evidence>
<dbReference type="Proteomes" id="UP001597044">
    <property type="component" value="Unassembled WGS sequence"/>
</dbReference>
<reference evidence="3" key="1">
    <citation type="journal article" date="2019" name="Int. J. Syst. Evol. Microbiol.">
        <title>The Global Catalogue of Microorganisms (GCM) 10K type strain sequencing project: providing services to taxonomists for standard genome sequencing and annotation.</title>
        <authorList>
            <consortium name="The Broad Institute Genomics Platform"/>
            <consortium name="The Broad Institute Genome Sequencing Center for Infectious Disease"/>
            <person name="Wu L."/>
            <person name="Ma J."/>
        </authorList>
    </citation>
    <scope>NUCLEOTIDE SEQUENCE [LARGE SCALE GENOMIC DNA]</scope>
    <source>
        <strain evidence="3">CCUG 63419</strain>
    </source>
</reference>
<sequence>MRILYIAASDPYASQRAQTLLDALLVAASFGAQVSLLFQGHGLLQLLPDQEAALIDRRSLSAQLDALPLFDVEAIYADRADAQRLHIDASSSRVDVQWLEPEAIASLIAAHDQVIRL</sequence>